<evidence type="ECO:0000256" key="2">
    <source>
        <dbReference type="SAM" id="MobiDB-lite"/>
    </source>
</evidence>
<keyword evidence="5" id="KW-1185">Reference proteome</keyword>
<accession>A0ABT5I8K3</accession>
<reference evidence="4 5" key="1">
    <citation type="submission" date="2023-01" db="EMBL/GenBank/DDBJ databases">
        <title>Novel species of the genus Vogesella isolated from rivers.</title>
        <authorList>
            <person name="Lu H."/>
        </authorList>
    </citation>
    <scope>NUCLEOTIDE SEQUENCE [LARGE SCALE GENOMIC DNA]</scope>
    <source>
        <strain evidence="4 5">SH7W</strain>
    </source>
</reference>
<dbReference type="Proteomes" id="UP001221566">
    <property type="component" value="Unassembled WGS sequence"/>
</dbReference>
<gene>
    <name evidence="4" type="ORF">PQU93_17270</name>
</gene>
<evidence type="ECO:0000313" key="4">
    <source>
        <dbReference type="EMBL" id="MDC7692514.1"/>
    </source>
</evidence>
<sequence>MTDDARLQADIEALRPKFPDTQDLYREVCTILFFRYGITPTANKLYQLVRKGSMSAPAEALARFWETLREKSLVRIEHPDIPEALRDAAGELTAKLWEQARTLADEAGAAVRLEAMQQMEAANQAVEQARQREALLSKEVSVAQVHAATLTDQIRALEQRLAHDEGLRLGLVQQMEQLASQRQELANFVEAARAGEQRASDEQRRLLLEVDRERGLAARLQKEIDALKSAMDKAAKSHVETQAQTSRHVDELRQHCTELEIALASLKAEHAQMQKLAASDNTDRHQLTRLRSVGASKASRRRRPG</sequence>
<protein>
    <submittedName>
        <fullName evidence="4">DNA-binding protein</fullName>
    </submittedName>
</protein>
<dbReference type="GO" id="GO:0003677">
    <property type="term" value="F:DNA binding"/>
    <property type="evidence" value="ECO:0007669"/>
    <property type="project" value="UniProtKB-KW"/>
</dbReference>
<feature type="region of interest" description="Disordered" evidence="2">
    <location>
        <begin position="275"/>
        <end position="305"/>
    </location>
</feature>
<dbReference type="EMBL" id="JAQQKY010000015">
    <property type="protein sequence ID" value="MDC7692514.1"/>
    <property type="molecule type" value="Genomic_DNA"/>
</dbReference>
<name>A0ABT5I8K3_VOGIN</name>
<keyword evidence="4" id="KW-0238">DNA-binding</keyword>
<dbReference type="Pfam" id="PF11740">
    <property type="entry name" value="KfrA_N"/>
    <property type="match status" value="1"/>
</dbReference>
<evidence type="ECO:0000259" key="3">
    <source>
        <dbReference type="Pfam" id="PF11740"/>
    </source>
</evidence>
<feature type="domain" description="KfrA N-terminal DNA-binding" evidence="3">
    <location>
        <begin position="33"/>
        <end position="139"/>
    </location>
</feature>
<comment type="caution">
    <text evidence="4">The sequence shown here is derived from an EMBL/GenBank/DDBJ whole genome shotgun (WGS) entry which is preliminary data.</text>
</comment>
<organism evidence="4 5">
    <name type="scientific">Vogesella indigofera</name>
    <name type="common">Pseudomonas indigofera</name>
    <dbReference type="NCBI Taxonomy" id="45465"/>
    <lineage>
        <taxon>Bacteria</taxon>
        <taxon>Pseudomonadati</taxon>
        <taxon>Pseudomonadota</taxon>
        <taxon>Betaproteobacteria</taxon>
        <taxon>Neisseriales</taxon>
        <taxon>Chromobacteriaceae</taxon>
        <taxon>Vogesella</taxon>
    </lineage>
</organism>
<evidence type="ECO:0000256" key="1">
    <source>
        <dbReference type="SAM" id="Coils"/>
    </source>
</evidence>
<feature type="coiled-coil region" evidence="1">
    <location>
        <begin position="112"/>
        <end position="139"/>
    </location>
</feature>
<proteinExistence type="predicted"/>
<keyword evidence="1" id="KW-0175">Coiled coil</keyword>
<dbReference type="RefSeq" id="WP_272804100.1">
    <property type="nucleotide sequence ID" value="NZ_JAQQKY010000015.1"/>
</dbReference>
<dbReference type="InterPro" id="IPR021104">
    <property type="entry name" value="KfrA_DNA-bd_N"/>
</dbReference>
<evidence type="ECO:0000313" key="5">
    <source>
        <dbReference type="Proteomes" id="UP001221566"/>
    </source>
</evidence>